<dbReference type="Gene3D" id="1.10.287.470">
    <property type="entry name" value="Helix hairpin bin"/>
    <property type="match status" value="1"/>
</dbReference>
<comment type="similarity">
    <text evidence="1">Belongs to the membrane fusion protein (MFP) (TC 8.A.1) family.</text>
</comment>
<dbReference type="KEGG" id="dfg:B0537_14755"/>
<organism evidence="6 7">
    <name type="scientific">Desulforamulus ferrireducens</name>
    <dbReference type="NCBI Taxonomy" id="1833852"/>
    <lineage>
        <taxon>Bacteria</taxon>
        <taxon>Bacillati</taxon>
        <taxon>Bacillota</taxon>
        <taxon>Clostridia</taxon>
        <taxon>Eubacteriales</taxon>
        <taxon>Peptococcaceae</taxon>
        <taxon>Desulforamulus</taxon>
    </lineage>
</organism>
<dbReference type="InterPro" id="IPR006143">
    <property type="entry name" value="RND_pump_MFP"/>
</dbReference>
<dbReference type="NCBIfam" id="TIGR01730">
    <property type="entry name" value="RND_mfp"/>
    <property type="match status" value="1"/>
</dbReference>
<dbReference type="Pfam" id="PF25989">
    <property type="entry name" value="YknX_C"/>
    <property type="match status" value="1"/>
</dbReference>
<evidence type="ECO:0000313" key="7">
    <source>
        <dbReference type="Proteomes" id="UP000189464"/>
    </source>
</evidence>
<dbReference type="Pfam" id="PF25954">
    <property type="entry name" value="Beta-barrel_RND_2"/>
    <property type="match status" value="1"/>
</dbReference>
<dbReference type="STRING" id="1833852.B0537_14755"/>
<dbReference type="OrthoDB" id="5392603at2"/>
<dbReference type="Gene3D" id="2.40.30.170">
    <property type="match status" value="1"/>
</dbReference>
<reference evidence="6 7" key="1">
    <citation type="journal article" date="2016" name="Int. J. Syst. Evol. Microbiol.">
        <title>Desulfotomaculum ferrireducens sp. nov., a moderately thermophilic sulfate-reducing and dissimilatory Fe(III)-reducing bacterium isolated from compost.</title>
        <authorList>
            <person name="Yang G."/>
            <person name="Guo J."/>
            <person name="Zhuang L."/>
            <person name="Yuan Y."/>
            <person name="Zhou S."/>
        </authorList>
    </citation>
    <scope>NUCLEOTIDE SEQUENCE [LARGE SCALE GENOMIC DNA]</scope>
    <source>
        <strain evidence="6 7">GSS09</strain>
    </source>
</reference>
<feature type="domain" description="CzcB-like barrel-sandwich hybrid" evidence="4">
    <location>
        <begin position="61"/>
        <end position="207"/>
    </location>
</feature>
<dbReference type="GO" id="GO:0015562">
    <property type="term" value="F:efflux transmembrane transporter activity"/>
    <property type="evidence" value="ECO:0007669"/>
    <property type="project" value="TreeGrafter"/>
</dbReference>
<gene>
    <name evidence="6" type="ORF">B0537_14755</name>
</gene>
<evidence type="ECO:0000259" key="5">
    <source>
        <dbReference type="Pfam" id="PF25989"/>
    </source>
</evidence>
<dbReference type="InterPro" id="IPR058792">
    <property type="entry name" value="Beta-barrel_RND_2"/>
</dbReference>
<feature type="domain" description="CusB-like beta-barrel" evidence="3">
    <location>
        <begin position="215"/>
        <end position="287"/>
    </location>
</feature>
<evidence type="ECO:0000259" key="4">
    <source>
        <dbReference type="Pfam" id="PF25973"/>
    </source>
</evidence>
<feature type="domain" description="YknX-like C-terminal permuted SH3-like" evidence="5">
    <location>
        <begin position="293"/>
        <end position="361"/>
    </location>
</feature>
<evidence type="ECO:0000259" key="3">
    <source>
        <dbReference type="Pfam" id="PF25954"/>
    </source>
</evidence>
<dbReference type="Pfam" id="PF25973">
    <property type="entry name" value="BSH_CzcB"/>
    <property type="match status" value="1"/>
</dbReference>
<dbReference type="GO" id="GO:1990281">
    <property type="term" value="C:efflux pump complex"/>
    <property type="evidence" value="ECO:0007669"/>
    <property type="project" value="TreeGrafter"/>
</dbReference>
<dbReference type="AlphaFoldDB" id="A0A1S6IZM8"/>
<dbReference type="PANTHER" id="PTHR30469">
    <property type="entry name" value="MULTIDRUG RESISTANCE PROTEIN MDTA"/>
    <property type="match status" value="1"/>
</dbReference>
<accession>A0A1S6IZM8</accession>
<dbReference type="PROSITE" id="PS51257">
    <property type="entry name" value="PROKAR_LIPOPROTEIN"/>
    <property type="match status" value="1"/>
</dbReference>
<sequence length="370" mass="38853">MKRLILVSLFVLLTISLVGCGGKEQKVVEEKLVPVETFIVKATDLTHTLNSTGEVMAGLDVAVVPKTTGKVATVAVKVGDRVSQGQVLLTLDAADVLEQSEAALEQAEARLVISQRALVDAEIAYERNKALYDAQAISQAQFEQVESALINAQANVRLAEAQVKQSQATLNAARENSVLTAPVNGMVAAVDVDPGELVSPQTAPITIVQIDKVQVKVNVSENVVESIKVGSDVPITINALNKEFTGQVVSVAPKADPSTRAFAVKIEVANPSGEIKPGMVARLNLSTGTSTSVLAVPIDAVLEREGQHSVFIVEDGKAKEVSVKVGVTSGELTEIKSGLKEGQTIIVTGNRLVGEGQKVKVVKELGGASK</sequence>
<evidence type="ECO:0000313" key="6">
    <source>
        <dbReference type="EMBL" id="AQS60222.1"/>
    </source>
</evidence>
<dbReference type="FunFam" id="2.40.30.170:FF:000010">
    <property type="entry name" value="Efflux RND transporter periplasmic adaptor subunit"/>
    <property type="match status" value="1"/>
</dbReference>
<evidence type="ECO:0000256" key="1">
    <source>
        <dbReference type="ARBA" id="ARBA00009477"/>
    </source>
</evidence>
<evidence type="ECO:0000256" key="2">
    <source>
        <dbReference type="SAM" id="Coils"/>
    </source>
</evidence>
<protein>
    <submittedName>
        <fullName evidence="6">Efflux transporter periplasmic adaptor subunit</fullName>
    </submittedName>
</protein>
<dbReference type="PANTHER" id="PTHR30469:SF33">
    <property type="entry name" value="SLR1207 PROTEIN"/>
    <property type="match status" value="1"/>
</dbReference>
<keyword evidence="2" id="KW-0175">Coiled coil</keyword>
<dbReference type="InterPro" id="IPR058637">
    <property type="entry name" value="YknX-like_C"/>
</dbReference>
<feature type="coiled-coil region" evidence="2">
    <location>
        <begin position="97"/>
        <end position="176"/>
    </location>
</feature>
<dbReference type="Proteomes" id="UP000189464">
    <property type="component" value="Chromosome"/>
</dbReference>
<dbReference type="SUPFAM" id="SSF111369">
    <property type="entry name" value="HlyD-like secretion proteins"/>
    <property type="match status" value="1"/>
</dbReference>
<name>A0A1S6IZM8_9FIRM</name>
<dbReference type="Gene3D" id="2.40.420.20">
    <property type="match status" value="1"/>
</dbReference>
<dbReference type="InterPro" id="IPR058647">
    <property type="entry name" value="BSH_CzcB-like"/>
</dbReference>
<dbReference type="Gene3D" id="2.40.50.100">
    <property type="match status" value="1"/>
</dbReference>
<dbReference type="RefSeq" id="WP_077715253.1">
    <property type="nucleotide sequence ID" value="NZ_CP019698.1"/>
</dbReference>
<dbReference type="EMBL" id="CP019698">
    <property type="protein sequence ID" value="AQS60222.1"/>
    <property type="molecule type" value="Genomic_DNA"/>
</dbReference>
<keyword evidence="7" id="KW-1185">Reference proteome</keyword>
<proteinExistence type="inferred from homology"/>